<evidence type="ECO:0000256" key="2">
    <source>
        <dbReference type="ARBA" id="ARBA00022670"/>
    </source>
</evidence>
<organism evidence="6 7">
    <name type="scientific">Pseudodesulfovibrio profundus</name>
    <dbReference type="NCBI Taxonomy" id="57320"/>
    <lineage>
        <taxon>Bacteria</taxon>
        <taxon>Pseudomonadati</taxon>
        <taxon>Thermodesulfobacteriota</taxon>
        <taxon>Desulfovibrionia</taxon>
        <taxon>Desulfovibrionales</taxon>
        <taxon>Desulfovibrionaceae</taxon>
    </lineage>
</organism>
<evidence type="ECO:0000256" key="3">
    <source>
        <dbReference type="ARBA" id="ARBA00022801"/>
    </source>
</evidence>
<dbReference type="KEGG" id="pprf:DPRO_1421"/>
<accession>A0A2C8F7E3</accession>
<reference evidence="7" key="1">
    <citation type="submission" date="2017-09" db="EMBL/GenBank/DDBJ databases">
        <authorList>
            <person name="Regsiter A."/>
            <person name="William W."/>
        </authorList>
    </citation>
    <scope>NUCLEOTIDE SEQUENCE [LARGE SCALE GENOMIC DNA]</scope>
    <source>
        <strain evidence="7">500-1</strain>
    </source>
</reference>
<dbReference type="Proteomes" id="UP000219215">
    <property type="component" value="Chromosome DPRO"/>
</dbReference>
<evidence type="ECO:0000256" key="1">
    <source>
        <dbReference type="ARBA" id="ARBA00007074"/>
    </source>
</evidence>
<dbReference type="Gene3D" id="3.90.1720.10">
    <property type="entry name" value="endopeptidase domain like (from Nostoc punctiforme)"/>
    <property type="match status" value="1"/>
</dbReference>
<comment type="similarity">
    <text evidence="1">Belongs to the peptidase C40 family.</text>
</comment>
<dbReference type="RefSeq" id="WP_097011393.1">
    <property type="nucleotide sequence ID" value="NZ_LT907975.1"/>
</dbReference>
<proteinExistence type="inferred from homology"/>
<keyword evidence="2" id="KW-0645">Protease</keyword>
<protein>
    <submittedName>
        <fullName evidence="6">NLP/P60 protein</fullName>
    </submittedName>
</protein>
<dbReference type="AlphaFoldDB" id="A0A2C8F7E3"/>
<dbReference type="GO" id="GO:0008234">
    <property type="term" value="F:cysteine-type peptidase activity"/>
    <property type="evidence" value="ECO:0007669"/>
    <property type="project" value="UniProtKB-KW"/>
</dbReference>
<evidence type="ECO:0000313" key="6">
    <source>
        <dbReference type="EMBL" id="SOB58315.1"/>
    </source>
</evidence>
<feature type="domain" description="NlpC/P60" evidence="5">
    <location>
        <begin position="45"/>
        <end position="169"/>
    </location>
</feature>
<dbReference type="PANTHER" id="PTHR47053">
    <property type="entry name" value="MUREIN DD-ENDOPEPTIDASE MEPH-RELATED"/>
    <property type="match status" value="1"/>
</dbReference>
<dbReference type="InterPro" id="IPR000064">
    <property type="entry name" value="NLP_P60_dom"/>
</dbReference>
<keyword evidence="7" id="KW-1185">Reference proteome</keyword>
<dbReference type="SUPFAM" id="SSF54001">
    <property type="entry name" value="Cysteine proteinases"/>
    <property type="match status" value="1"/>
</dbReference>
<dbReference type="InterPro" id="IPR051202">
    <property type="entry name" value="Peptidase_C40"/>
</dbReference>
<dbReference type="PROSITE" id="PS51935">
    <property type="entry name" value="NLPC_P60"/>
    <property type="match status" value="1"/>
</dbReference>
<dbReference type="GO" id="GO:0006508">
    <property type="term" value="P:proteolysis"/>
    <property type="evidence" value="ECO:0007669"/>
    <property type="project" value="UniProtKB-KW"/>
</dbReference>
<dbReference type="PROSITE" id="PS51257">
    <property type="entry name" value="PROKAR_LIPOPROTEIN"/>
    <property type="match status" value="1"/>
</dbReference>
<dbReference type="EMBL" id="LT907975">
    <property type="protein sequence ID" value="SOB58315.1"/>
    <property type="molecule type" value="Genomic_DNA"/>
</dbReference>
<evidence type="ECO:0000259" key="5">
    <source>
        <dbReference type="PROSITE" id="PS51935"/>
    </source>
</evidence>
<dbReference type="InterPro" id="IPR038765">
    <property type="entry name" value="Papain-like_cys_pep_sf"/>
</dbReference>
<keyword evidence="3" id="KW-0378">Hydrolase</keyword>
<dbReference type="OrthoDB" id="9807055at2"/>
<evidence type="ECO:0000256" key="4">
    <source>
        <dbReference type="ARBA" id="ARBA00022807"/>
    </source>
</evidence>
<name>A0A2C8F7E3_9BACT</name>
<dbReference type="Pfam" id="PF00877">
    <property type="entry name" value="NLPC_P60"/>
    <property type="match status" value="1"/>
</dbReference>
<dbReference type="PANTHER" id="PTHR47053:SF1">
    <property type="entry name" value="MUREIN DD-ENDOPEPTIDASE MEPH-RELATED"/>
    <property type="match status" value="1"/>
</dbReference>
<evidence type="ECO:0000313" key="7">
    <source>
        <dbReference type="Proteomes" id="UP000219215"/>
    </source>
</evidence>
<gene>
    <name evidence="6" type="ORF">DPRO_1421</name>
</gene>
<sequence>MISKHRRLSTVILSSIVLGGTLLFGGCASHTPSPPPPVVKTTPAQGKRAAVLRTARTLIGAPYKWGGYTPQMGFDCSGFIWFVYHQHGINLPRVSWQQFGAGKAVAYDALRPGDLLFYRVDKKGKSLHVAILTDRGTFIHAPSSGKRVMESSLNNTYWHKHYIGARRIL</sequence>
<keyword evidence="4" id="KW-0788">Thiol protease</keyword>